<organism evidence="2 3">
    <name type="scientific">Trichoderma harzianum CBS 226.95</name>
    <dbReference type="NCBI Taxonomy" id="983964"/>
    <lineage>
        <taxon>Eukaryota</taxon>
        <taxon>Fungi</taxon>
        <taxon>Dikarya</taxon>
        <taxon>Ascomycota</taxon>
        <taxon>Pezizomycotina</taxon>
        <taxon>Sordariomycetes</taxon>
        <taxon>Hypocreomycetidae</taxon>
        <taxon>Hypocreales</taxon>
        <taxon>Hypocreaceae</taxon>
        <taxon>Trichoderma</taxon>
    </lineage>
</organism>
<sequence>MAPNGQLLVAWTATPRLIFCHSSTAATAPLPNRHGMAPCYSITPWPTLLFSLSLSCSACSNVLCLGRLYRSISYYFRCDALLAGTPGRPIASHRSQEGQSATPNLAVGKEH</sequence>
<proteinExistence type="predicted"/>
<evidence type="ECO:0000313" key="3">
    <source>
        <dbReference type="Proteomes" id="UP000241690"/>
    </source>
</evidence>
<reference evidence="2 3" key="1">
    <citation type="submission" date="2016-07" db="EMBL/GenBank/DDBJ databases">
        <title>Multiple horizontal gene transfer events from other fungi enriched the ability of initially mycotrophic Trichoderma (Ascomycota) to feed on dead plant biomass.</title>
        <authorList>
            <consortium name="DOE Joint Genome Institute"/>
            <person name="Aerts A."/>
            <person name="Atanasova L."/>
            <person name="Chenthamara K."/>
            <person name="Zhang J."/>
            <person name="Grujic M."/>
            <person name="Henrissat B."/>
            <person name="Kuo A."/>
            <person name="Salamov A."/>
            <person name="Lipzen A."/>
            <person name="Labutti K."/>
            <person name="Barry K."/>
            <person name="Miao Y."/>
            <person name="Rahimi M.J."/>
            <person name="Shen Q."/>
            <person name="Grigoriev I.V."/>
            <person name="Kubicek C.P."/>
            <person name="Druzhinina I.S."/>
        </authorList>
    </citation>
    <scope>NUCLEOTIDE SEQUENCE [LARGE SCALE GENOMIC DNA]</scope>
    <source>
        <strain evidence="2 3">CBS 226.95</strain>
    </source>
</reference>
<dbReference type="EMBL" id="KZ679679">
    <property type="protein sequence ID" value="PTB56152.1"/>
    <property type="molecule type" value="Genomic_DNA"/>
</dbReference>
<dbReference type="RefSeq" id="XP_024775829.1">
    <property type="nucleotide sequence ID" value="XM_024915000.1"/>
</dbReference>
<evidence type="ECO:0000256" key="1">
    <source>
        <dbReference type="SAM" id="MobiDB-lite"/>
    </source>
</evidence>
<name>A0A2T4AGM1_TRIHA</name>
<dbReference type="Proteomes" id="UP000241690">
    <property type="component" value="Unassembled WGS sequence"/>
</dbReference>
<keyword evidence="3" id="KW-1185">Reference proteome</keyword>
<feature type="region of interest" description="Disordered" evidence="1">
    <location>
        <begin position="89"/>
        <end position="111"/>
    </location>
</feature>
<gene>
    <name evidence="2" type="ORF">M431DRAFT_419154</name>
</gene>
<accession>A0A2T4AGM1</accession>
<dbReference type="GeneID" id="36623566"/>
<evidence type="ECO:0000313" key="2">
    <source>
        <dbReference type="EMBL" id="PTB56152.1"/>
    </source>
</evidence>
<protein>
    <submittedName>
        <fullName evidence="2">Uncharacterized protein</fullName>
    </submittedName>
</protein>
<dbReference type="AlphaFoldDB" id="A0A2T4AGM1"/>